<evidence type="ECO:0000256" key="1">
    <source>
        <dbReference type="SAM" id="MobiDB-lite"/>
    </source>
</evidence>
<protein>
    <submittedName>
        <fullName evidence="3">Uncharacterized protein</fullName>
    </submittedName>
</protein>
<name>A0AAV2J4I5_KNICA</name>
<evidence type="ECO:0000313" key="3">
    <source>
        <dbReference type="EMBL" id="CAL1571436.1"/>
    </source>
</evidence>
<evidence type="ECO:0000256" key="2">
    <source>
        <dbReference type="SAM" id="SignalP"/>
    </source>
</evidence>
<sequence length="68" mass="7646">MWVWIRLHLPLTVSAADPNANTGLVQDRAGNEREGRGVRRGGEEGEREEREEREGREGPAPKAKPEEL</sequence>
<keyword evidence="4" id="KW-1185">Reference proteome</keyword>
<dbReference type="EMBL" id="OZ035832">
    <property type="protein sequence ID" value="CAL1571436.1"/>
    <property type="molecule type" value="Genomic_DNA"/>
</dbReference>
<feature type="region of interest" description="Disordered" evidence="1">
    <location>
        <begin position="15"/>
        <end position="68"/>
    </location>
</feature>
<dbReference type="AlphaFoldDB" id="A0AAV2J4I5"/>
<dbReference type="Proteomes" id="UP001497482">
    <property type="component" value="Chromosome 10"/>
</dbReference>
<accession>A0AAV2J4I5</accession>
<keyword evidence="2" id="KW-0732">Signal</keyword>
<feature type="signal peptide" evidence="2">
    <location>
        <begin position="1"/>
        <end position="15"/>
    </location>
</feature>
<feature type="compositionally biased region" description="Basic and acidic residues" evidence="1">
    <location>
        <begin position="29"/>
        <end position="68"/>
    </location>
</feature>
<gene>
    <name evidence="3" type="ORF">KC01_LOCUS3553</name>
</gene>
<reference evidence="3 4" key="1">
    <citation type="submission" date="2024-04" db="EMBL/GenBank/DDBJ databases">
        <authorList>
            <person name="Waldvogel A.-M."/>
            <person name="Schoenle A."/>
        </authorList>
    </citation>
    <scope>NUCLEOTIDE SEQUENCE [LARGE SCALE GENOMIC DNA]</scope>
</reference>
<proteinExistence type="predicted"/>
<feature type="chain" id="PRO_5043674026" evidence="2">
    <location>
        <begin position="16"/>
        <end position="68"/>
    </location>
</feature>
<organism evidence="3 4">
    <name type="scientific">Knipowitschia caucasica</name>
    <name type="common">Caucasian dwarf goby</name>
    <name type="synonym">Pomatoschistus caucasicus</name>
    <dbReference type="NCBI Taxonomy" id="637954"/>
    <lineage>
        <taxon>Eukaryota</taxon>
        <taxon>Metazoa</taxon>
        <taxon>Chordata</taxon>
        <taxon>Craniata</taxon>
        <taxon>Vertebrata</taxon>
        <taxon>Euteleostomi</taxon>
        <taxon>Actinopterygii</taxon>
        <taxon>Neopterygii</taxon>
        <taxon>Teleostei</taxon>
        <taxon>Neoteleostei</taxon>
        <taxon>Acanthomorphata</taxon>
        <taxon>Gobiaria</taxon>
        <taxon>Gobiiformes</taxon>
        <taxon>Gobioidei</taxon>
        <taxon>Gobiidae</taxon>
        <taxon>Gobiinae</taxon>
        <taxon>Knipowitschia</taxon>
    </lineage>
</organism>
<evidence type="ECO:0000313" key="4">
    <source>
        <dbReference type="Proteomes" id="UP001497482"/>
    </source>
</evidence>